<evidence type="ECO:0000313" key="3">
    <source>
        <dbReference type="EMBL" id="SCB87586.1"/>
    </source>
</evidence>
<evidence type="ECO:0000256" key="2">
    <source>
        <dbReference type="HAMAP-Rule" id="MF_00489"/>
    </source>
</evidence>
<dbReference type="HAMAP" id="MF_00489">
    <property type="entry name" value="UPF0178"/>
    <property type="match status" value="1"/>
</dbReference>
<gene>
    <name evidence="3" type="ORF">GA0061081_102163</name>
</gene>
<proteinExistence type="inferred from homology"/>
<dbReference type="Proteomes" id="UP000199670">
    <property type="component" value="Unassembled WGS sequence"/>
</dbReference>
<sequence length="151" mass="17154">MNIWIDADACPSPIKEILYRVANRKAIYTTLIANQRLTIPFSPYIKTLQVEKGFDIADNKIIELVKTNDLVITSDIPLASDVLNKGAFVLTPRGEKYTLDTIKERLTMRDFMETMRASGIQSKGPTMFTNKDREKFANQLDILINQVSNKV</sequence>
<dbReference type="RefSeq" id="WP_091346884.1">
    <property type="nucleotide sequence ID" value="NZ_FMAQ01000002.1"/>
</dbReference>
<protein>
    <recommendedName>
        <fullName evidence="2">UPF0178 protein GA0061081_102163</fullName>
    </recommendedName>
</protein>
<dbReference type="PANTHER" id="PTHR35146:SF1">
    <property type="entry name" value="UPF0178 PROTEIN YAII"/>
    <property type="match status" value="1"/>
</dbReference>
<evidence type="ECO:0000313" key="4">
    <source>
        <dbReference type="Proteomes" id="UP000199670"/>
    </source>
</evidence>
<accession>A0A1C3ZZ67</accession>
<dbReference type="Pfam" id="PF02639">
    <property type="entry name" value="DUF188"/>
    <property type="match status" value="1"/>
</dbReference>
<dbReference type="OrthoDB" id="9798918at2"/>
<dbReference type="InterPro" id="IPR003791">
    <property type="entry name" value="UPF0178"/>
</dbReference>
<name>A0A1C3ZZ67_9GAMM</name>
<organism evidence="3 4">
    <name type="scientific">Gilliamella bombicola</name>
    <dbReference type="NCBI Taxonomy" id="1798182"/>
    <lineage>
        <taxon>Bacteria</taxon>
        <taxon>Pseudomonadati</taxon>
        <taxon>Pseudomonadota</taxon>
        <taxon>Gammaproteobacteria</taxon>
        <taxon>Orbales</taxon>
        <taxon>Orbaceae</taxon>
        <taxon>Gilliamella</taxon>
    </lineage>
</organism>
<dbReference type="PANTHER" id="PTHR35146">
    <property type="entry name" value="UPF0178 PROTEIN YAII"/>
    <property type="match status" value="1"/>
</dbReference>
<keyword evidence="4" id="KW-1185">Reference proteome</keyword>
<dbReference type="CDD" id="cd18720">
    <property type="entry name" value="PIN_YqxD-like"/>
    <property type="match status" value="1"/>
</dbReference>
<dbReference type="AlphaFoldDB" id="A0A1C3ZZ67"/>
<reference evidence="4" key="1">
    <citation type="submission" date="2016-08" db="EMBL/GenBank/DDBJ databases">
        <authorList>
            <person name="Varghese N."/>
            <person name="Submissions Spin"/>
        </authorList>
    </citation>
    <scope>NUCLEOTIDE SEQUENCE [LARGE SCALE GENOMIC DNA]</scope>
    <source>
        <strain evidence="4">R-53248</strain>
    </source>
</reference>
<dbReference type="EMBL" id="FMAQ01000002">
    <property type="protein sequence ID" value="SCB87586.1"/>
    <property type="molecule type" value="Genomic_DNA"/>
</dbReference>
<evidence type="ECO:0000256" key="1">
    <source>
        <dbReference type="ARBA" id="ARBA00008522"/>
    </source>
</evidence>
<comment type="similarity">
    <text evidence="1 2">Belongs to the UPF0178 family.</text>
</comment>
<dbReference type="NCBIfam" id="NF001095">
    <property type="entry name" value="PRK00124.1"/>
    <property type="match status" value="1"/>
</dbReference>